<sequence length="646" mass="72446">MGKAKTRYQDLLKRLDEHDVLNELSDQTATALRMPQRFQASMSALHDAYIENSSRFDGILNEIMNGAPVDEDGSSQVGWLKGAQDVLRRWWSHDDQYSIRFRQAIETRQTRLQRHWMDAVEKAASKLGDAILGQRVLQSTADRAAQMQQNVENLVSEAFKRLRMYLADSSDQKLEAKISAIRCIGCQDDCPAVNIKWNKQVEKEPTRQTTGYQLTNGDIRTKVFLLGVMEFEPVCELLKLKAVRTCMIVAVLVRKEGKTVVLRYQFPAQVDLLDEVEADQLEVRVFPKECLLCSIRAKDRRMAFTYGTNGGRLGTVFLYRFDESFTHLDRSLCALDANGDLQSFDTRTRQTSKKISLRGHTSNELVLGRAGINGEKRLLVDSISSEDHRKLPSAAIENISIKGLVAVGCVDDVFDAYRIQRSGQSKSQDYTRLNQQSGDNTAEHWLRVIFHVFEKFPAQSFIDAAINPNSSCSLDLGIVVDDTSYDNSGVSDTVAVCGSFLSSVMTDLRRLNKPLSDLDLAKTINLTTILQTRSIGQLLTAIVSFVPVQICRAEDNMLRLLRDGEDDATTGNEAGRTSLSSENDSTGTDASEIAQSIRFGLLSPLLESWNGRCVVVNVNGEAVNRKELLLEPPRRNFVCDLRFTLY</sequence>
<organism evidence="2">
    <name type="scientific">Phytophthora nicotianae</name>
    <name type="common">Potato buckeye rot agent</name>
    <name type="synonym">Phytophthora parasitica</name>
    <dbReference type="NCBI Taxonomy" id="4792"/>
    <lineage>
        <taxon>Eukaryota</taxon>
        <taxon>Sar</taxon>
        <taxon>Stramenopiles</taxon>
        <taxon>Oomycota</taxon>
        <taxon>Peronosporomycetes</taxon>
        <taxon>Peronosporales</taxon>
        <taxon>Peronosporaceae</taxon>
        <taxon>Phytophthora</taxon>
    </lineage>
</organism>
<dbReference type="AlphaFoldDB" id="W2HST7"/>
<evidence type="ECO:0000313" key="2">
    <source>
        <dbReference type="EMBL" id="ETL24916.1"/>
    </source>
</evidence>
<dbReference type="VEuPathDB" id="FungiDB:PPTG_18652"/>
<proteinExistence type="predicted"/>
<evidence type="ECO:0000256" key="1">
    <source>
        <dbReference type="SAM" id="MobiDB-lite"/>
    </source>
</evidence>
<name>W2HST7_PHYNI</name>
<feature type="region of interest" description="Disordered" evidence="1">
    <location>
        <begin position="566"/>
        <end position="588"/>
    </location>
</feature>
<gene>
    <name evidence="2" type="ORF">L916_21154</name>
</gene>
<dbReference type="Proteomes" id="UP000053864">
    <property type="component" value="Unassembled WGS sequence"/>
</dbReference>
<feature type="compositionally biased region" description="Polar residues" evidence="1">
    <location>
        <begin position="569"/>
        <end position="588"/>
    </location>
</feature>
<dbReference type="EMBL" id="KI676635">
    <property type="protein sequence ID" value="ETL24916.1"/>
    <property type="molecule type" value="Genomic_DNA"/>
</dbReference>
<accession>W2HST7</accession>
<protein>
    <submittedName>
        <fullName evidence="2">Uncharacterized protein</fullName>
    </submittedName>
</protein>
<reference evidence="2" key="1">
    <citation type="submission" date="2013-11" db="EMBL/GenBank/DDBJ databases">
        <title>The Genome Sequence of Phytophthora parasitica CJ05E6.</title>
        <authorList>
            <consortium name="The Broad Institute Genomics Platform"/>
            <person name="Russ C."/>
            <person name="Tyler B."/>
            <person name="Panabieres F."/>
            <person name="Shan W."/>
            <person name="Tripathy S."/>
            <person name="Grunwald N."/>
            <person name="Machado M."/>
            <person name="Johnson C.S."/>
            <person name="Arredondo F."/>
            <person name="Hong C."/>
            <person name="Coffey M."/>
            <person name="Young S.K."/>
            <person name="Zeng Q."/>
            <person name="Gargeya S."/>
            <person name="Fitzgerald M."/>
            <person name="Abouelleil A."/>
            <person name="Alvarado L."/>
            <person name="Chapman S.B."/>
            <person name="Gainer-Dewar J."/>
            <person name="Goldberg J."/>
            <person name="Griggs A."/>
            <person name="Gujja S."/>
            <person name="Hansen M."/>
            <person name="Howarth C."/>
            <person name="Imamovic A."/>
            <person name="Ireland A."/>
            <person name="Larimer J."/>
            <person name="McCowan C."/>
            <person name="Murphy C."/>
            <person name="Pearson M."/>
            <person name="Poon T.W."/>
            <person name="Priest M."/>
            <person name="Roberts A."/>
            <person name="Saif S."/>
            <person name="Shea T."/>
            <person name="Sykes S."/>
            <person name="Wortman J."/>
            <person name="Nusbaum C."/>
            <person name="Birren B."/>
        </authorList>
    </citation>
    <scope>NUCLEOTIDE SEQUENCE [LARGE SCALE GENOMIC DNA]</scope>
    <source>
        <strain evidence="2">CJ05E6</strain>
    </source>
</reference>